<dbReference type="AlphaFoldDB" id="A0A9P6KNB0"/>
<accession>A0A9P6KNB0</accession>
<name>A0A9P6KNB0_9PLEO</name>
<organism evidence="1 2">
    <name type="scientific">Paraphaeosphaeria minitans</name>
    <dbReference type="NCBI Taxonomy" id="565426"/>
    <lineage>
        <taxon>Eukaryota</taxon>
        <taxon>Fungi</taxon>
        <taxon>Dikarya</taxon>
        <taxon>Ascomycota</taxon>
        <taxon>Pezizomycotina</taxon>
        <taxon>Dothideomycetes</taxon>
        <taxon>Pleosporomycetidae</taxon>
        <taxon>Pleosporales</taxon>
        <taxon>Massarineae</taxon>
        <taxon>Didymosphaeriaceae</taxon>
        <taxon>Paraphaeosphaeria</taxon>
    </lineage>
</organism>
<dbReference type="GO" id="GO:0003964">
    <property type="term" value="F:RNA-directed DNA polymerase activity"/>
    <property type="evidence" value="ECO:0007669"/>
    <property type="project" value="UniProtKB-KW"/>
</dbReference>
<keyword evidence="1" id="KW-0695">RNA-directed DNA polymerase</keyword>
<reference evidence="1" key="1">
    <citation type="journal article" date="2020" name="Mol. Plant Microbe Interact.">
        <title>Genome Sequence of the Biocontrol Agent Coniothyrium minitans strain Conio (IMI 134523).</title>
        <authorList>
            <person name="Patel D."/>
            <person name="Shittu T.A."/>
            <person name="Baroncelli R."/>
            <person name="Muthumeenakshi S."/>
            <person name="Osborne T.H."/>
            <person name="Janganan T.K."/>
            <person name="Sreenivasaprasad S."/>
        </authorList>
    </citation>
    <scope>NUCLEOTIDE SEQUENCE</scope>
    <source>
        <strain evidence="1">Conio</strain>
    </source>
</reference>
<proteinExistence type="predicted"/>
<evidence type="ECO:0000313" key="1">
    <source>
        <dbReference type="EMBL" id="KAF9732832.1"/>
    </source>
</evidence>
<sequence length="123" mass="13495">MAGQPARGHPIRNSVLAAKGQLSNVILRKYNHKDASLACSCGRGKTPEHLALCRKTLGAFGRRPLRPPTPPSSRDDSLAYTDTAVLMGDPEAFETFTQLTQYYTKVCPRWLFLPCNSNGQCST</sequence>
<protein>
    <submittedName>
        <fullName evidence="1">Reverse transcriptase domain protein</fullName>
    </submittedName>
</protein>
<keyword evidence="1" id="KW-0548">Nucleotidyltransferase</keyword>
<dbReference type="EMBL" id="WJXW01000010">
    <property type="protein sequence ID" value="KAF9732832.1"/>
    <property type="molecule type" value="Genomic_DNA"/>
</dbReference>
<keyword evidence="1" id="KW-0808">Transferase</keyword>
<evidence type="ECO:0000313" key="2">
    <source>
        <dbReference type="Proteomes" id="UP000756921"/>
    </source>
</evidence>
<dbReference type="Proteomes" id="UP000756921">
    <property type="component" value="Unassembled WGS sequence"/>
</dbReference>
<gene>
    <name evidence="1" type="ORF">PMIN01_09690</name>
</gene>
<comment type="caution">
    <text evidence="1">The sequence shown here is derived from an EMBL/GenBank/DDBJ whole genome shotgun (WGS) entry which is preliminary data.</text>
</comment>
<keyword evidence="2" id="KW-1185">Reference proteome</keyword>